<proteinExistence type="inferred from homology"/>
<dbReference type="EMBL" id="LCLM01000045">
    <property type="protein sequence ID" value="KKU16073.1"/>
    <property type="molecule type" value="Genomic_DNA"/>
</dbReference>
<dbReference type="STRING" id="1618589.UX25_C0045G0004"/>
<protein>
    <recommendedName>
        <fullName evidence="2">dTDP-4-dehydrorhamnose reductase</fullName>
        <ecNumber evidence="2">1.1.1.133</ecNumber>
    </recommendedName>
</protein>
<dbReference type="InterPro" id="IPR029903">
    <property type="entry name" value="RmlD-like-bd"/>
</dbReference>
<dbReference type="InterPro" id="IPR036291">
    <property type="entry name" value="NAD(P)-bd_dom_sf"/>
</dbReference>
<dbReference type="Gene3D" id="3.40.50.720">
    <property type="entry name" value="NAD(P)-binding Rossmann-like Domain"/>
    <property type="match status" value="1"/>
</dbReference>
<evidence type="ECO:0000259" key="3">
    <source>
        <dbReference type="Pfam" id="PF04321"/>
    </source>
</evidence>
<evidence type="ECO:0000313" key="5">
    <source>
        <dbReference type="Proteomes" id="UP000034922"/>
    </source>
</evidence>
<feature type="domain" description="RmlD-like substrate binding" evidence="3">
    <location>
        <begin position="4"/>
        <end position="299"/>
    </location>
</feature>
<dbReference type="Pfam" id="PF04321">
    <property type="entry name" value="RmlD_sub_bind"/>
    <property type="match status" value="1"/>
</dbReference>
<dbReference type="InterPro" id="IPR005913">
    <property type="entry name" value="dTDP_dehydrorham_reduct"/>
</dbReference>
<comment type="similarity">
    <text evidence="1 2">Belongs to the dTDP-4-dehydrorhamnose reductase family.</text>
</comment>
<dbReference type="AlphaFoldDB" id="A0A0G1QE81"/>
<dbReference type="EC" id="1.1.1.133" evidence="2"/>
<dbReference type="GO" id="GO:0008831">
    <property type="term" value="F:dTDP-4-dehydrorhamnose reductase activity"/>
    <property type="evidence" value="ECO:0007669"/>
    <property type="project" value="UniProtKB-EC"/>
</dbReference>
<dbReference type="Gene3D" id="3.90.25.10">
    <property type="entry name" value="UDP-galactose 4-epimerase, domain 1"/>
    <property type="match status" value="1"/>
</dbReference>
<dbReference type="GO" id="GO:0019305">
    <property type="term" value="P:dTDP-rhamnose biosynthetic process"/>
    <property type="evidence" value="ECO:0007669"/>
    <property type="project" value="UniProtKB-UniPathway"/>
</dbReference>
<reference evidence="4 5" key="1">
    <citation type="journal article" date="2015" name="Nature">
        <title>rRNA introns, odd ribosomes, and small enigmatic genomes across a large radiation of phyla.</title>
        <authorList>
            <person name="Brown C.T."/>
            <person name="Hug L.A."/>
            <person name="Thomas B.C."/>
            <person name="Sharon I."/>
            <person name="Castelle C.J."/>
            <person name="Singh A."/>
            <person name="Wilkins M.J."/>
            <person name="Williams K.H."/>
            <person name="Banfield J.F."/>
        </authorList>
    </citation>
    <scope>NUCLEOTIDE SEQUENCE [LARGE SCALE GENOMIC DNA]</scope>
</reference>
<dbReference type="PANTHER" id="PTHR10491:SF4">
    <property type="entry name" value="METHIONINE ADENOSYLTRANSFERASE 2 SUBUNIT BETA"/>
    <property type="match status" value="1"/>
</dbReference>
<gene>
    <name evidence="4" type="ORF">UX25_C0045G0004</name>
</gene>
<evidence type="ECO:0000256" key="2">
    <source>
        <dbReference type="RuleBase" id="RU364082"/>
    </source>
</evidence>
<comment type="function">
    <text evidence="2">Catalyzes the reduction of dTDP-6-deoxy-L-lyxo-4-hexulose to yield dTDP-L-rhamnose.</text>
</comment>
<evidence type="ECO:0000313" key="4">
    <source>
        <dbReference type="EMBL" id="KKU16073.1"/>
    </source>
</evidence>
<dbReference type="PANTHER" id="PTHR10491">
    <property type="entry name" value="DTDP-4-DEHYDRORHAMNOSE REDUCTASE"/>
    <property type="match status" value="1"/>
</dbReference>
<organism evidence="4 5">
    <name type="scientific">Candidatus Woesebacteria bacterium GW2011_GWC2_45_9</name>
    <dbReference type="NCBI Taxonomy" id="1618589"/>
    <lineage>
        <taxon>Bacteria</taxon>
        <taxon>Candidatus Woeseibacteriota</taxon>
    </lineage>
</organism>
<dbReference type="GO" id="GO:0005829">
    <property type="term" value="C:cytosol"/>
    <property type="evidence" value="ECO:0007669"/>
    <property type="project" value="TreeGrafter"/>
</dbReference>
<comment type="caution">
    <text evidence="4">The sequence shown here is derived from an EMBL/GenBank/DDBJ whole genome shotgun (WGS) entry which is preliminary data.</text>
</comment>
<evidence type="ECO:0000256" key="1">
    <source>
        <dbReference type="ARBA" id="ARBA00010944"/>
    </source>
</evidence>
<accession>A0A0G1QE81</accession>
<sequence length="304" mass="34067">MNDKILVLGADGLVGSRFTDLYHKETPTITPKNEELDITNKKAVELYFETYKNEFHSVINFAAFTDVDGAEKEKGDEKGAVYLVNTVGAQNLAEATKAFDKYLIQISTDFVFPGTEEDPGPYPEDAKLSDNPGDLTWYGWTKLVGEKRVRQINKNASIVRISYPYRAQFAGKLDYARKILSLYDEGGLYPMFSDQKMTPTFIDEAAKVFYLLLEEKKVGIYHIASCDLTTPFSFAGYILEKARGAKGVLKEGSMKEFLKVPGRLPRPRLGGLLTEKTRKELGITLMTWREAVNQFVAQLKGGPA</sequence>
<keyword evidence="2" id="KW-0560">Oxidoreductase</keyword>
<name>A0A0G1QE81_9BACT</name>
<dbReference type="UniPathway" id="UPA00124"/>
<dbReference type="SUPFAM" id="SSF51735">
    <property type="entry name" value="NAD(P)-binding Rossmann-fold domains"/>
    <property type="match status" value="1"/>
</dbReference>
<keyword evidence="2" id="KW-0521">NADP</keyword>
<dbReference type="Proteomes" id="UP000034922">
    <property type="component" value="Unassembled WGS sequence"/>
</dbReference>
<comment type="pathway">
    <text evidence="2">Carbohydrate biosynthesis; dTDP-L-rhamnose biosynthesis.</text>
</comment>